<feature type="non-terminal residue" evidence="1">
    <location>
        <position position="281"/>
    </location>
</feature>
<accession>A0A0F9HPM8</accession>
<dbReference type="EMBL" id="LAZR01016273">
    <property type="protein sequence ID" value="KKM05212.1"/>
    <property type="molecule type" value="Genomic_DNA"/>
</dbReference>
<evidence type="ECO:0000313" key="1">
    <source>
        <dbReference type="EMBL" id="KKM05212.1"/>
    </source>
</evidence>
<reference evidence="1" key="1">
    <citation type="journal article" date="2015" name="Nature">
        <title>Complex archaea that bridge the gap between prokaryotes and eukaryotes.</title>
        <authorList>
            <person name="Spang A."/>
            <person name="Saw J.H."/>
            <person name="Jorgensen S.L."/>
            <person name="Zaremba-Niedzwiedzka K."/>
            <person name="Martijn J."/>
            <person name="Lind A.E."/>
            <person name="van Eijk R."/>
            <person name="Schleper C."/>
            <person name="Guy L."/>
            <person name="Ettema T.J."/>
        </authorList>
    </citation>
    <scope>NUCLEOTIDE SEQUENCE</scope>
</reference>
<dbReference type="InterPro" id="IPR027417">
    <property type="entry name" value="P-loop_NTPase"/>
</dbReference>
<organism evidence="1">
    <name type="scientific">marine sediment metagenome</name>
    <dbReference type="NCBI Taxonomy" id="412755"/>
    <lineage>
        <taxon>unclassified sequences</taxon>
        <taxon>metagenomes</taxon>
        <taxon>ecological metagenomes</taxon>
    </lineage>
</organism>
<protein>
    <submittedName>
        <fullName evidence="1">Uncharacterized protein</fullName>
    </submittedName>
</protein>
<dbReference type="Gene3D" id="3.40.50.300">
    <property type="entry name" value="P-loop containing nucleotide triphosphate hydrolases"/>
    <property type="match status" value="1"/>
</dbReference>
<comment type="caution">
    <text evidence="1">The sequence shown here is derived from an EMBL/GenBank/DDBJ whole genome shotgun (WGS) entry which is preliminary data.</text>
</comment>
<name>A0A0F9HPM8_9ZZZZ</name>
<dbReference type="AlphaFoldDB" id="A0A0F9HPM8"/>
<dbReference type="Pfam" id="PF03237">
    <property type="entry name" value="Terminase_6N"/>
    <property type="match status" value="1"/>
</dbReference>
<gene>
    <name evidence="1" type="ORF">LCGC14_1756440</name>
</gene>
<sequence length="281" mass="31362">MLTLRLKLLLLNIRSFKLAKLSIQLPPLHTGRDGKGQVEIAEDSSRFKVVVCGRRYGKTTLGVVLCAKTGLEGGRAWWVAPTYPIASIGWRMLKVLASQIPDTEIREGDREVIFPGGGVVQVKSADNPDSLRGEGLHGVVLDEVGQIRQIAWTDSLRPALTDHKGWALFIGTPKGKNWLWDLFRRAKLAPNWRTWQKPTSDNPFIDPAELEDAKLDLPLAVYRQEYEADFGASQLQVYDEFDREIHQWKSELPQFDAFYGGLDFGGTTIGSHMSAGVLAGY</sequence>
<proteinExistence type="predicted"/>